<evidence type="ECO:0000256" key="7">
    <source>
        <dbReference type="SAM" id="MobiDB-lite"/>
    </source>
</evidence>
<evidence type="ECO:0000256" key="5">
    <source>
        <dbReference type="ARBA" id="ARBA00022842"/>
    </source>
</evidence>
<feature type="region of interest" description="Disordered" evidence="7">
    <location>
        <begin position="91"/>
        <end position="115"/>
    </location>
</feature>
<keyword evidence="4" id="KW-0378">Hydrolase</keyword>
<keyword evidence="6" id="KW-0464">Manganese</keyword>
<dbReference type="GO" id="GO:0010945">
    <property type="term" value="F:coenzyme A diphosphatase activity"/>
    <property type="evidence" value="ECO:0007669"/>
    <property type="project" value="InterPro"/>
</dbReference>
<evidence type="ECO:0000259" key="8">
    <source>
        <dbReference type="PROSITE" id="PS51462"/>
    </source>
</evidence>
<dbReference type="GO" id="GO:0006637">
    <property type="term" value="P:acyl-CoA metabolic process"/>
    <property type="evidence" value="ECO:0007669"/>
    <property type="project" value="UniProtKB-ARBA"/>
</dbReference>
<keyword evidence="5" id="KW-0460">Magnesium</keyword>
<protein>
    <recommendedName>
        <fullName evidence="8">Nudix hydrolase domain-containing protein</fullName>
    </recommendedName>
</protein>
<sequence length="255" mass="29073">MDTSQRFLALTQQLRLYKPPPSFDDFEEQQIEEASGDVVSQVRIPESRTPISKDINRFRPKRAAVLICLFEGDAGDLRVILTKRSSTLSTHPGEVALPGGKWEPQDKNDAETATREAKEEIGLDPSLVNIATVMEPFLSKHLLRVVPVIGILTDKEAFNPTPNPSEVETVFHAPLEMFLKDENQKSEEREWMGDKYLVHFFDYDMDDKKYMIRGLTATILIKAAMLVFQRSPAFPEQTPKFKYPRVVAKDTIMPY</sequence>
<evidence type="ECO:0000256" key="3">
    <source>
        <dbReference type="ARBA" id="ARBA00022723"/>
    </source>
</evidence>
<dbReference type="Proteomes" id="UP001345219">
    <property type="component" value="Chromosome 19"/>
</dbReference>
<dbReference type="GO" id="GO:0008893">
    <property type="term" value="F:guanosine-3',5'-bis(diphosphate) 3'-diphosphatase activity"/>
    <property type="evidence" value="ECO:0007669"/>
    <property type="project" value="UniProtKB-ARBA"/>
</dbReference>
<evidence type="ECO:0000313" key="9">
    <source>
        <dbReference type="EMBL" id="KAK4740629.1"/>
    </source>
</evidence>
<keyword evidence="10" id="KW-1185">Reference proteome</keyword>
<dbReference type="GO" id="GO:0015938">
    <property type="term" value="P:coenzyme A catabolic process"/>
    <property type="evidence" value="ECO:0007669"/>
    <property type="project" value="TreeGrafter"/>
</dbReference>
<comment type="cofactor">
    <cofactor evidence="1">
        <name>Mn(2+)</name>
        <dbReference type="ChEBI" id="CHEBI:29035"/>
    </cofactor>
</comment>
<accession>A0AAN7GFM0</accession>
<dbReference type="PROSITE" id="PS51462">
    <property type="entry name" value="NUDIX"/>
    <property type="match status" value="1"/>
</dbReference>
<dbReference type="EMBL" id="JAXIOK010000024">
    <property type="protein sequence ID" value="KAK4740629.1"/>
    <property type="molecule type" value="Genomic_DNA"/>
</dbReference>
<dbReference type="FunFam" id="3.90.79.10:FF:000036">
    <property type="entry name" value="Nudix hydrolase 11"/>
    <property type="match status" value="1"/>
</dbReference>
<evidence type="ECO:0000313" key="10">
    <source>
        <dbReference type="Proteomes" id="UP001345219"/>
    </source>
</evidence>
<dbReference type="GO" id="GO:0005737">
    <property type="term" value="C:cytoplasm"/>
    <property type="evidence" value="ECO:0007669"/>
    <property type="project" value="UniProtKB-ARBA"/>
</dbReference>
<dbReference type="PANTHER" id="PTHR12992:SF24">
    <property type="entry name" value="PEROXISOMAL COENZYME A DIPHOSPHATASE NUDT7"/>
    <property type="match status" value="1"/>
</dbReference>
<reference evidence="9 10" key="1">
    <citation type="journal article" date="2023" name="Hortic Res">
        <title>Pangenome of water caltrop reveals structural variations and asymmetric subgenome divergence after allopolyploidization.</title>
        <authorList>
            <person name="Zhang X."/>
            <person name="Chen Y."/>
            <person name="Wang L."/>
            <person name="Yuan Y."/>
            <person name="Fang M."/>
            <person name="Shi L."/>
            <person name="Lu R."/>
            <person name="Comes H.P."/>
            <person name="Ma Y."/>
            <person name="Chen Y."/>
            <person name="Huang G."/>
            <person name="Zhou Y."/>
            <person name="Zheng Z."/>
            <person name="Qiu Y."/>
        </authorList>
    </citation>
    <scope>NUCLEOTIDE SEQUENCE [LARGE SCALE GENOMIC DNA]</scope>
    <source>
        <tissue evidence="9">Roots</tissue>
    </source>
</reference>
<feature type="domain" description="Nudix hydrolase" evidence="8">
    <location>
        <begin position="60"/>
        <end position="216"/>
    </location>
</feature>
<evidence type="ECO:0000256" key="4">
    <source>
        <dbReference type="ARBA" id="ARBA00022801"/>
    </source>
</evidence>
<dbReference type="Gene3D" id="3.90.79.10">
    <property type="entry name" value="Nucleoside Triphosphate Pyrophosphohydrolase"/>
    <property type="match status" value="1"/>
</dbReference>
<evidence type="ECO:0000256" key="2">
    <source>
        <dbReference type="ARBA" id="ARBA00001946"/>
    </source>
</evidence>
<name>A0AAN7GFM0_9MYRT</name>
<evidence type="ECO:0000256" key="1">
    <source>
        <dbReference type="ARBA" id="ARBA00001936"/>
    </source>
</evidence>
<dbReference type="InterPro" id="IPR045121">
    <property type="entry name" value="CoAse"/>
</dbReference>
<feature type="compositionally biased region" description="Basic and acidic residues" evidence="7">
    <location>
        <begin position="103"/>
        <end position="115"/>
    </location>
</feature>
<dbReference type="GO" id="GO:0015937">
    <property type="term" value="P:coenzyme A biosynthetic process"/>
    <property type="evidence" value="ECO:0007669"/>
    <property type="project" value="UniProtKB-ARBA"/>
</dbReference>
<dbReference type="PANTHER" id="PTHR12992">
    <property type="entry name" value="NUDIX HYDROLASE"/>
    <property type="match status" value="1"/>
</dbReference>
<dbReference type="InterPro" id="IPR015797">
    <property type="entry name" value="NUDIX_hydrolase-like_dom_sf"/>
</dbReference>
<gene>
    <name evidence="9" type="ORF">SAY87_024217</name>
</gene>
<dbReference type="AlphaFoldDB" id="A0AAN7GFM0"/>
<dbReference type="Pfam" id="PF00293">
    <property type="entry name" value="NUDIX"/>
    <property type="match status" value="1"/>
</dbReference>
<dbReference type="InterPro" id="IPR000086">
    <property type="entry name" value="NUDIX_hydrolase_dom"/>
</dbReference>
<proteinExistence type="predicted"/>
<dbReference type="SUPFAM" id="SSF55811">
    <property type="entry name" value="Nudix"/>
    <property type="match status" value="1"/>
</dbReference>
<keyword evidence="3" id="KW-0479">Metal-binding</keyword>
<evidence type="ECO:0000256" key="6">
    <source>
        <dbReference type="ARBA" id="ARBA00023211"/>
    </source>
</evidence>
<dbReference type="GO" id="GO:0046872">
    <property type="term" value="F:metal ion binding"/>
    <property type="evidence" value="ECO:0007669"/>
    <property type="project" value="UniProtKB-KW"/>
</dbReference>
<dbReference type="CDD" id="cd03426">
    <property type="entry name" value="NUDIX_CoAse_Nudt7"/>
    <property type="match status" value="1"/>
</dbReference>
<comment type="cofactor">
    <cofactor evidence="2">
        <name>Mg(2+)</name>
        <dbReference type="ChEBI" id="CHEBI:18420"/>
    </cofactor>
</comment>
<comment type="caution">
    <text evidence="9">The sequence shown here is derived from an EMBL/GenBank/DDBJ whole genome shotgun (WGS) entry which is preliminary data.</text>
</comment>
<organism evidence="9 10">
    <name type="scientific">Trapa incisa</name>
    <dbReference type="NCBI Taxonomy" id="236973"/>
    <lineage>
        <taxon>Eukaryota</taxon>
        <taxon>Viridiplantae</taxon>
        <taxon>Streptophyta</taxon>
        <taxon>Embryophyta</taxon>
        <taxon>Tracheophyta</taxon>
        <taxon>Spermatophyta</taxon>
        <taxon>Magnoliopsida</taxon>
        <taxon>eudicotyledons</taxon>
        <taxon>Gunneridae</taxon>
        <taxon>Pentapetalae</taxon>
        <taxon>rosids</taxon>
        <taxon>malvids</taxon>
        <taxon>Myrtales</taxon>
        <taxon>Lythraceae</taxon>
        <taxon>Trapa</taxon>
    </lineage>
</organism>